<evidence type="ECO:0000256" key="11">
    <source>
        <dbReference type="SAM" id="Phobius"/>
    </source>
</evidence>
<feature type="transmembrane region" description="Helical" evidence="11">
    <location>
        <begin position="2061"/>
        <end position="2078"/>
    </location>
</feature>
<comment type="subcellular location">
    <subcellularLocation>
        <location evidence="1">Cell envelope</location>
    </subcellularLocation>
    <subcellularLocation>
        <location evidence="2">Cell outer membrane</location>
    </subcellularLocation>
    <subcellularLocation>
        <location evidence="3">Secreted</location>
    </subcellularLocation>
</comment>
<evidence type="ECO:0000256" key="4">
    <source>
        <dbReference type="ARBA" id="ARBA00022525"/>
    </source>
</evidence>
<dbReference type="InterPro" id="IPR001368">
    <property type="entry name" value="TNFR/NGFR_Cys_rich_reg"/>
</dbReference>
<accession>A0AAU9JJ36</accession>
<sequence length="2285" mass="256842">MLNLLILVLSISEALNIACNWNKCNQITIGDGSCNIECMTPSCSFDAAFPELAHESLPGESDCYESCLKTNCTSILLGNRICDEICNNAYCGYDFGDCSYCGPSCQQDQLGGYCDFECNVPECYYDANNCKECSPGCTAAIWGNDVCNQECDNSACNFDNGDCLNSTCSPNCNTWMIGNGICDEACYTEECEYDKTDCYCVPNCFDWMLGDGVCDEACNNLICDFDDGDCGYCASGCTLKMLANDICDPACNTKECEWDYYHCGCAEGCSKDDYGNCKPECLVGSCNYDRMSPDPNSWCYYQELILFTVYQQMIMNDTNYVVSIEKCYLASNYECSLRKAIDPYNCYHECYIPECNYGSCNSTNYWNCLNYFPIDAWNICEFCTDIDKPFGEFCNQCFGTDSSCKNLNLFGLSLSFINEASLFTKFPHLSFYYASSILNENVPEDGSYLYPFQSISAAFRKIQTWNNVLYLFNDGIYIMGYGGVWTNFKILSFDGSKVTIKNDLWVYAWQVSKNFELENLIFDGKDDSYCQSSTYCSYCPYTAYNENDGYYYSDRNERIDGNLPLAICNWELNTPQASYALIYNLEDAPKTKIRNTKFINFRNELSSILSFIGNLKLFNVDFDNIHLNPFETGGIVSIIPSHVKPKFLYIGGKVSRLNNGYEFWDPLNFKGFLYAKNTTSVLIRNIEFTYNMIYQKKPTYFSQASLIYIESADFIEIGNCSFKYNYCETGIFNAQMNVLKYMQSLNGSHHMTYLEKDHIHIYDCKFISNYGNETLIRINFINYLLNVHMENLSFELNGAENNALVWIDNAFILDEYKVATVKQYRQPFGKNIMAIFGPRWCKFNNVNFTSNHGPGLLNATNMVNFELKNLNIDSNGSLNPDKDLNVLLLDYFIQNEDIYLKWRQQEPKILDCQFAVSILNSYNLNIVPLSMKNNICRNSSPTYKILNSGTHEIDSIECLSNRGNSIFAICFLFTGNYTRILINSTFEENENNNILGSGAVQVLDGSSLYVNNCTFINNIGNYGAAINQNSQNLSINSTIFDSNTSPNGFGGAIYSKANLRASKNLLYISSSIFRRNHAYYGGSIYITQQWSSPLNIEIDIEDSSFFKNSASYGSAIFIDDEVFLTDLSSIKLSKFEENYSIISGAISLHYNGGLLALKSCDFIRNSGKSSAVLYIGILNSTISLDSCSLLYNEGGSSILSDDQHKFSNIETKNCNFSYNKGSVFALNNNKLSDENSIFVQNSALSGSCLNLENSAIAISKLTLYLNNKSSKKGGAVKFFSKSQFYCSYCNFTSNLSQDGGAVYLDQDSHFSISNSIFYNNSCENDGAAIYIFSSSIESVLNYSQIYENISKNKGSIVAMSSKLLIIASKVYKNKGGIEQALSNLNIIDSQFYSQTCYQGCFIYSAMESSISIKNSTFSDGVATNSGGAIYSTSGNLTIDSSLFRQFSSHSIGGSIYSSYDSLVKIKKSSFSESYSAEGGGVIDSYQTSLSIEHSSFHSYSKTGIFGTSLKEVEILYSLFSNGNGISGGAIYCHTCSKIKIDSSIFVNNSALLYGGALYFDSNWGEASINTYSIERSSFVNNSARNGGGIYANNAALFIYLSDFTENQALTNESFIYAPVTEGKGGAIKVGCLDLPKCELEIKSCSFIENIASYNGGAINWDDWNPVLDDNLYQDNWAQYGNDLASYPAKLMIINESDRKLVDISQMSGIAPGKRNKNPLLVGLIDVTNQTITTDNISFAELKSENLSTIIAGATKIKASNGIFNFSEYVISDKPGSSIIIQIFSSAIDNNKNQKVSQPIYNQSLYINANLRHCEIGEVNSGKICEACGYGYYSLSLNSTKCLVCPNSEANCYGNYTISPKAGYWRDNMYTDKFWKCPNPSACLGSPNLNNLSFTGLCRAGYKGNMCQSCESNFAHSSHDTCNECPSTLRNVLILIALTVVLILLAFVLVKSARKSALKPKNHASIYFKIFLNYLQLSQLTSVFDLNWPNKIRQIYRIQSSTDYAYQQFWSLECLLQSSFSQSYTYMLSLLITAMIPFFMGLFAFLFWIFIKLKKKSFTTFWDDYISTFIVLLFLVHPSTVRKMLASFNCKEINPGEYWLVENLDIRCWDYDHMFSVMTISLPTIFIWGILFPSICLINLSRNRKILNNLRVRLRYGFLFNGYQNRLYYWEFIIMYSKVILICCSVFLVNISTKMQAIIAAILLTIFLQMQYSNNPYTDSGLNQAELRAKLVLVITIYSGLYYLMGSLNDSASIFFIAIIIASNSYFLIYLSYKIIKVIIDYLKKN</sequence>
<dbReference type="Pfam" id="PF02415">
    <property type="entry name" value="Chlam_PMP"/>
    <property type="match status" value="1"/>
</dbReference>
<name>A0AAU9JJ36_9CILI</name>
<evidence type="ECO:0000256" key="2">
    <source>
        <dbReference type="ARBA" id="ARBA00004442"/>
    </source>
</evidence>
<feature type="transmembrane region" description="Helical" evidence="11">
    <location>
        <begin position="2025"/>
        <end position="2049"/>
    </location>
</feature>
<keyword evidence="11" id="KW-1133">Transmembrane helix</keyword>
<keyword evidence="7 11" id="KW-0472">Membrane</keyword>
<protein>
    <recommendedName>
        <fullName evidence="13">TNFR-Cys domain-containing protein</fullName>
    </recommendedName>
</protein>
<evidence type="ECO:0000256" key="8">
    <source>
        <dbReference type="ARBA" id="ARBA00023157"/>
    </source>
</evidence>
<feature type="chain" id="PRO_5043706563" description="TNFR-Cys domain-containing protein" evidence="12">
    <location>
        <begin position="19"/>
        <end position="2285"/>
    </location>
</feature>
<keyword evidence="10" id="KW-0998">Cell outer membrane</keyword>
<dbReference type="SMART" id="SM00004">
    <property type="entry name" value="NL"/>
    <property type="match status" value="4"/>
</dbReference>
<evidence type="ECO:0000256" key="5">
    <source>
        <dbReference type="ARBA" id="ARBA00022729"/>
    </source>
</evidence>
<comment type="caution">
    <text evidence="14">The sequence shown here is derived from an EMBL/GenBank/DDBJ whole genome shotgun (WGS) entry which is preliminary data.</text>
</comment>
<evidence type="ECO:0000256" key="1">
    <source>
        <dbReference type="ARBA" id="ARBA00004196"/>
    </source>
</evidence>
<evidence type="ECO:0000256" key="12">
    <source>
        <dbReference type="SAM" id="SignalP"/>
    </source>
</evidence>
<keyword evidence="9" id="KW-0325">Glycoprotein</keyword>
<evidence type="ECO:0000256" key="10">
    <source>
        <dbReference type="ARBA" id="ARBA00023237"/>
    </source>
</evidence>
<dbReference type="PANTHER" id="PTHR11319">
    <property type="entry name" value="G PROTEIN-COUPLED RECEPTOR-RELATED"/>
    <property type="match status" value="1"/>
</dbReference>
<dbReference type="InterPro" id="IPR000800">
    <property type="entry name" value="Notch_dom"/>
</dbReference>
<evidence type="ECO:0000256" key="3">
    <source>
        <dbReference type="ARBA" id="ARBA00004613"/>
    </source>
</evidence>
<dbReference type="Gene3D" id="4.10.470.20">
    <property type="match status" value="1"/>
</dbReference>
<feature type="transmembrane region" description="Helical" evidence="11">
    <location>
        <begin position="2194"/>
        <end position="2214"/>
    </location>
</feature>
<feature type="transmembrane region" description="Helical" evidence="11">
    <location>
        <begin position="2166"/>
        <end position="2188"/>
    </location>
</feature>
<evidence type="ECO:0000259" key="13">
    <source>
        <dbReference type="PROSITE" id="PS00652"/>
    </source>
</evidence>
<feature type="transmembrane region" description="Helical" evidence="11">
    <location>
        <begin position="2119"/>
        <end position="2140"/>
    </location>
</feature>
<dbReference type="InterPro" id="IPR003368">
    <property type="entry name" value="POMP_repeat"/>
</dbReference>
<dbReference type="PROSITE" id="PS00652">
    <property type="entry name" value="TNFR_NGFR_1"/>
    <property type="match status" value="1"/>
</dbReference>
<dbReference type="PANTHER" id="PTHR11319:SF35">
    <property type="entry name" value="OUTER MEMBRANE PROTEIN PMPC-RELATED"/>
    <property type="match status" value="1"/>
</dbReference>
<keyword evidence="6" id="KW-0677">Repeat</keyword>
<evidence type="ECO:0000256" key="9">
    <source>
        <dbReference type="ARBA" id="ARBA00023180"/>
    </source>
</evidence>
<keyword evidence="4" id="KW-0964">Secreted</keyword>
<dbReference type="SUPFAM" id="SSF51126">
    <property type="entry name" value="Pectin lyase-like"/>
    <property type="match status" value="2"/>
</dbReference>
<keyword evidence="8" id="KW-1015">Disulfide bond</keyword>
<evidence type="ECO:0000313" key="15">
    <source>
        <dbReference type="Proteomes" id="UP001162131"/>
    </source>
</evidence>
<dbReference type="Proteomes" id="UP001162131">
    <property type="component" value="Unassembled WGS sequence"/>
</dbReference>
<reference evidence="14" key="1">
    <citation type="submission" date="2021-09" db="EMBL/GenBank/DDBJ databases">
        <authorList>
            <consortium name="AG Swart"/>
            <person name="Singh M."/>
            <person name="Singh A."/>
            <person name="Seah K."/>
            <person name="Emmerich C."/>
        </authorList>
    </citation>
    <scope>NUCLEOTIDE SEQUENCE</scope>
    <source>
        <strain evidence="14">ATCC30299</strain>
    </source>
</reference>
<keyword evidence="5 12" id="KW-0732">Signal</keyword>
<dbReference type="InterPro" id="IPR011050">
    <property type="entry name" value="Pectin_lyase_fold/virulence"/>
</dbReference>
<keyword evidence="11" id="KW-0812">Transmembrane</keyword>
<feature type="domain" description="TNFR-Cys" evidence="13">
    <location>
        <begin position="118"/>
        <end position="156"/>
    </location>
</feature>
<evidence type="ECO:0000256" key="7">
    <source>
        <dbReference type="ARBA" id="ARBA00023136"/>
    </source>
</evidence>
<evidence type="ECO:0000313" key="14">
    <source>
        <dbReference type="EMBL" id="CAG9325082.1"/>
    </source>
</evidence>
<keyword evidence="15" id="KW-1185">Reference proteome</keyword>
<feature type="transmembrane region" description="Helical" evidence="11">
    <location>
        <begin position="2250"/>
        <end position="2272"/>
    </location>
</feature>
<dbReference type="Pfam" id="PF00066">
    <property type="entry name" value="Notch"/>
    <property type="match status" value="5"/>
</dbReference>
<evidence type="ECO:0000256" key="6">
    <source>
        <dbReference type="ARBA" id="ARBA00022737"/>
    </source>
</evidence>
<gene>
    <name evidence="14" type="ORF">BSTOLATCC_MIC37828</name>
</gene>
<dbReference type="GO" id="GO:0005576">
    <property type="term" value="C:extracellular region"/>
    <property type="evidence" value="ECO:0007669"/>
    <property type="project" value="UniProtKB-SubCell"/>
</dbReference>
<feature type="signal peptide" evidence="12">
    <location>
        <begin position="1"/>
        <end position="18"/>
    </location>
</feature>
<organism evidence="14 15">
    <name type="scientific">Blepharisma stoltei</name>
    <dbReference type="NCBI Taxonomy" id="1481888"/>
    <lineage>
        <taxon>Eukaryota</taxon>
        <taxon>Sar</taxon>
        <taxon>Alveolata</taxon>
        <taxon>Ciliophora</taxon>
        <taxon>Postciliodesmatophora</taxon>
        <taxon>Heterotrichea</taxon>
        <taxon>Heterotrichida</taxon>
        <taxon>Blepharismidae</taxon>
        <taxon>Blepharisma</taxon>
    </lineage>
</organism>
<dbReference type="EMBL" id="CAJZBQ010000037">
    <property type="protein sequence ID" value="CAG9325082.1"/>
    <property type="molecule type" value="Genomic_DNA"/>
</dbReference>
<proteinExistence type="predicted"/>
<dbReference type="Gene3D" id="3.30.300.320">
    <property type="match status" value="2"/>
</dbReference>
<feature type="transmembrane region" description="Helical" evidence="11">
    <location>
        <begin position="1931"/>
        <end position="1949"/>
    </location>
</feature>